<evidence type="ECO:0000313" key="2">
    <source>
        <dbReference type="Proteomes" id="UP000254677"/>
    </source>
</evidence>
<dbReference type="OrthoDB" id="273614at2"/>
<sequence>MGRHLMNCVLTHDPAGTEFYILTRVFNSDARSLYEGRLGFTPIKEDEVKRLGYDAGTVVLSIRFLLP</sequence>
<reference evidence="1 2" key="1">
    <citation type="submission" date="2018-06" db="EMBL/GenBank/DDBJ databases">
        <authorList>
            <consortium name="Pathogen Informatics"/>
            <person name="Doyle S."/>
        </authorList>
    </citation>
    <scope>NUCLEOTIDE SEQUENCE [LARGE SCALE GENOMIC DNA]</scope>
    <source>
        <strain evidence="1 2">NCTC13292</strain>
    </source>
</reference>
<gene>
    <name evidence="1" type="ORF">NCTC13292_00272</name>
</gene>
<organism evidence="1 2">
    <name type="scientific">Legionella donaldsonii</name>
    <dbReference type="NCBI Taxonomy" id="45060"/>
    <lineage>
        <taxon>Bacteria</taxon>
        <taxon>Pseudomonadati</taxon>
        <taxon>Pseudomonadota</taxon>
        <taxon>Gammaproteobacteria</taxon>
        <taxon>Legionellales</taxon>
        <taxon>Legionellaceae</taxon>
        <taxon>Legionella</taxon>
    </lineage>
</organism>
<evidence type="ECO:0000313" key="1">
    <source>
        <dbReference type="EMBL" id="STX40523.1"/>
    </source>
</evidence>
<dbReference type="RefSeq" id="WP_115220173.1">
    <property type="nucleotide sequence ID" value="NZ_UGOA01000001.1"/>
</dbReference>
<dbReference type="Proteomes" id="UP000254677">
    <property type="component" value="Unassembled WGS sequence"/>
</dbReference>
<name>A0A378IYJ8_9GAMM</name>
<dbReference type="AlphaFoldDB" id="A0A378IYJ8"/>
<proteinExistence type="predicted"/>
<accession>A0A378IYJ8</accession>
<dbReference type="EMBL" id="UGOA01000001">
    <property type="protein sequence ID" value="STX40523.1"/>
    <property type="molecule type" value="Genomic_DNA"/>
</dbReference>
<protein>
    <submittedName>
        <fullName evidence="1">Uncharacterized protein</fullName>
    </submittedName>
</protein>
<keyword evidence="2" id="KW-1185">Reference proteome</keyword>